<dbReference type="PROSITE" id="PS52050">
    <property type="entry name" value="WYL"/>
    <property type="match status" value="1"/>
</dbReference>
<keyword evidence="2" id="KW-1185">Reference proteome</keyword>
<reference evidence="1 2" key="1">
    <citation type="submission" date="2011-09" db="EMBL/GenBank/DDBJ databases">
        <title>The draft genome of Treponema saccharophilum DSM 2985.</title>
        <authorList>
            <consortium name="US DOE Joint Genome Institute (JGI-PGF)"/>
            <person name="Lucas S."/>
            <person name="Copeland A."/>
            <person name="Lapidus A."/>
            <person name="Glavina del Rio T."/>
            <person name="Dalin E."/>
            <person name="Tice H."/>
            <person name="Bruce D."/>
            <person name="Goodwin L."/>
            <person name="Pitluck S."/>
            <person name="Peters L."/>
            <person name="Kyrpides N."/>
            <person name="Mavromatis K."/>
            <person name="Ivanova N."/>
            <person name="Markowitz V."/>
            <person name="Cheng J.-F."/>
            <person name="Hugenholtz P."/>
            <person name="Woyke T."/>
            <person name="Wu D."/>
            <person name="Gronow S."/>
            <person name="Wellnitz S."/>
            <person name="Brambilla E."/>
            <person name="Klenk H.-P."/>
            <person name="Eisen J.A."/>
        </authorList>
    </citation>
    <scope>NUCLEOTIDE SEQUENCE [LARGE SCALE GENOMIC DNA]</scope>
    <source>
        <strain evidence="1 2">DSM 2985</strain>
    </source>
</reference>
<organism evidence="1 2">
    <name type="scientific">Treponema saccharophilum DSM 2985</name>
    <dbReference type="NCBI Taxonomy" id="907348"/>
    <lineage>
        <taxon>Bacteria</taxon>
        <taxon>Pseudomonadati</taxon>
        <taxon>Spirochaetota</taxon>
        <taxon>Spirochaetia</taxon>
        <taxon>Spirochaetales</taxon>
        <taxon>Treponemataceae</taxon>
        <taxon>Treponema</taxon>
    </lineage>
</organism>
<dbReference type="EMBL" id="AGRW01000030">
    <property type="protein sequence ID" value="EIC02867.1"/>
    <property type="molecule type" value="Genomic_DNA"/>
</dbReference>
<evidence type="ECO:0000313" key="2">
    <source>
        <dbReference type="Proteomes" id="UP000003571"/>
    </source>
</evidence>
<accession>H7EHS7</accession>
<name>H7EHS7_9SPIR</name>
<dbReference type="PATRIC" id="fig|907348.3.peg.352"/>
<dbReference type="eggNOG" id="COG2378">
    <property type="taxonomic scope" value="Bacteria"/>
</dbReference>
<dbReference type="AlphaFoldDB" id="H7EHS7"/>
<comment type="caution">
    <text evidence="1">The sequence shown here is derived from an EMBL/GenBank/DDBJ whole genome shotgun (WGS) entry which is preliminary data.</text>
</comment>
<dbReference type="STRING" id="907348.TresaDRAFT_2293"/>
<gene>
    <name evidence="1" type="ORF">TresaDRAFT_2293</name>
</gene>
<dbReference type="RefSeq" id="WP_002702297.1">
    <property type="nucleotide sequence ID" value="NZ_AGRW01000030.1"/>
</dbReference>
<dbReference type="Proteomes" id="UP000003571">
    <property type="component" value="Unassembled WGS sequence"/>
</dbReference>
<proteinExistence type="predicted"/>
<evidence type="ECO:0000313" key="1">
    <source>
        <dbReference type="EMBL" id="EIC02867.1"/>
    </source>
</evidence>
<sequence length="424" mass="48450">MAYSELIKNLDTIRAYVRSFYIYGFKGRGCLDGKSARTYDDAKRRLENYLSGYMSFRTDECGKVSFVSIDSRHTKRNPLFKIFTAKSFTDMDISLHFIVMDILSEKSCGVFVRKTLSAILDEISARYLDGFSQELLPEESTLRKKLREYEKLGLVGSEKEGKAMMYYRKDDTDLSGLLDAVSFFSEIAPCGVLGSFMLDKTGDEGGGMFQFKHHYITSSIESDFVCTVFEAIQEKRSLLVEQKRNTHGRVFRSEVVPMMIYESVQDGRMYLMAFRPKGKQFVAMRFDYIVSMKAGNVFGAFDGRAEEFSSIRKHIWGCAIRRGNNGKGAGATSHVMFRVRFSRGEEFILKRLEREKRCGTVTITDGQTAQFDADIFDPMEIVPWARTFISRIVEFKCDDIGVTRKFYKDIADMMSLYAGGGKED</sequence>
<dbReference type="OrthoDB" id="9814277at2"/>
<protein>
    <submittedName>
        <fullName evidence="1">Uncharacterized protein</fullName>
    </submittedName>
</protein>